<reference evidence="2 3" key="1">
    <citation type="journal article" date="2013" name="Curr. Biol.">
        <title>The Genome of the Foraminiferan Reticulomyxa filosa.</title>
        <authorList>
            <person name="Glockner G."/>
            <person name="Hulsmann N."/>
            <person name="Schleicher M."/>
            <person name="Noegel A.A."/>
            <person name="Eichinger L."/>
            <person name="Gallinger C."/>
            <person name="Pawlowski J."/>
            <person name="Sierra R."/>
            <person name="Euteneuer U."/>
            <person name="Pillet L."/>
            <person name="Moustafa A."/>
            <person name="Platzer M."/>
            <person name="Groth M."/>
            <person name="Szafranski K."/>
            <person name="Schliwa M."/>
        </authorList>
    </citation>
    <scope>NUCLEOTIDE SEQUENCE [LARGE SCALE GENOMIC DNA]</scope>
</reference>
<proteinExistence type="predicted"/>
<dbReference type="Gene3D" id="3.30.2010.30">
    <property type="match status" value="1"/>
</dbReference>
<dbReference type="SUPFAM" id="SSF55486">
    <property type="entry name" value="Metalloproteases ('zincins'), catalytic domain"/>
    <property type="match status" value="1"/>
</dbReference>
<evidence type="ECO:0000259" key="1">
    <source>
        <dbReference type="Pfam" id="PF01433"/>
    </source>
</evidence>
<dbReference type="AlphaFoldDB" id="X6LMM8"/>
<dbReference type="GO" id="GO:0042277">
    <property type="term" value="F:peptide binding"/>
    <property type="evidence" value="ECO:0007669"/>
    <property type="project" value="TreeGrafter"/>
</dbReference>
<sequence>YFLLFSLLQIVYSFVAKEVRQRGSTNDIDIKKLYKMMVSGLTAVLLNSKRLKPEEHFLVGMSQMLRQQKVNLIKQKSLSFEDIKKVYRNGRKSDKLNEDMRICTSVGKKDMLFLSVKLRVDVWIFMKIYVYSLSPKKKKKLVCGGNVVAIKKKKKRFFEIECPLPKYDIVAVPNFGSGAMENWCLVTYRESIIMLSKG</sequence>
<dbReference type="EMBL" id="ASPP01033927">
    <property type="protein sequence ID" value="ETO03203.1"/>
    <property type="molecule type" value="Genomic_DNA"/>
</dbReference>
<dbReference type="GO" id="GO:0016020">
    <property type="term" value="C:membrane"/>
    <property type="evidence" value="ECO:0007669"/>
    <property type="project" value="TreeGrafter"/>
</dbReference>
<evidence type="ECO:0000313" key="3">
    <source>
        <dbReference type="Proteomes" id="UP000023152"/>
    </source>
</evidence>
<dbReference type="InterPro" id="IPR050344">
    <property type="entry name" value="Peptidase_M1_aminopeptidases"/>
</dbReference>
<dbReference type="OrthoDB" id="10031169at2759"/>
<organism evidence="2 3">
    <name type="scientific">Reticulomyxa filosa</name>
    <dbReference type="NCBI Taxonomy" id="46433"/>
    <lineage>
        <taxon>Eukaryota</taxon>
        <taxon>Sar</taxon>
        <taxon>Rhizaria</taxon>
        <taxon>Retaria</taxon>
        <taxon>Foraminifera</taxon>
        <taxon>Monothalamids</taxon>
        <taxon>Reticulomyxidae</taxon>
        <taxon>Reticulomyxa</taxon>
    </lineage>
</organism>
<dbReference type="GO" id="GO:0008270">
    <property type="term" value="F:zinc ion binding"/>
    <property type="evidence" value="ECO:0007669"/>
    <property type="project" value="InterPro"/>
</dbReference>
<evidence type="ECO:0000313" key="2">
    <source>
        <dbReference type="EMBL" id="ETO03203.1"/>
    </source>
</evidence>
<dbReference type="PANTHER" id="PTHR11533">
    <property type="entry name" value="PROTEASE M1 ZINC METALLOPROTEASE"/>
    <property type="match status" value="1"/>
</dbReference>
<dbReference type="GO" id="GO:0070006">
    <property type="term" value="F:metalloaminopeptidase activity"/>
    <property type="evidence" value="ECO:0007669"/>
    <property type="project" value="TreeGrafter"/>
</dbReference>
<dbReference type="Proteomes" id="UP000023152">
    <property type="component" value="Unassembled WGS sequence"/>
</dbReference>
<dbReference type="PANTHER" id="PTHR11533:SF299">
    <property type="entry name" value="AMINOPEPTIDASE"/>
    <property type="match status" value="1"/>
</dbReference>
<dbReference type="InterPro" id="IPR014782">
    <property type="entry name" value="Peptidase_M1_dom"/>
</dbReference>
<dbReference type="GO" id="GO:0043171">
    <property type="term" value="P:peptide catabolic process"/>
    <property type="evidence" value="ECO:0007669"/>
    <property type="project" value="TreeGrafter"/>
</dbReference>
<dbReference type="GO" id="GO:0005615">
    <property type="term" value="C:extracellular space"/>
    <property type="evidence" value="ECO:0007669"/>
    <property type="project" value="TreeGrafter"/>
</dbReference>
<gene>
    <name evidence="2" type="ORF">RFI_34207</name>
</gene>
<dbReference type="MEROPS" id="M01.015"/>
<accession>X6LMM8</accession>
<keyword evidence="3" id="KW-1185">Reference proteome</keyword>
<protein>
    <recommendedName>
        <fullName evidence="1">Peptidase M1 membrane alanine aminopeptidase domain-containing protein</fullName>
    </recommendedName>
</protein>
<name>X6LMM8_RETFI</name>
<feature type="domain" description="Peptidase M1 membrane alanine aminopeptidase" evidence="1">
    <location>
        <begin position="155"/>
        <end position="195"/>
    </location>
</feature>
<dbReference type="GO" id="GO:0006508">
    <property type="term" value="P:proteolysis"/>
    <property type="evidence" value="ECO:0007669"/>
    <property type="project" value="TreeGrafter"/>
</dbReference>
<dbReference type="Pfam" id="PF01433">
    <property type="entry name" value="Peptidase_M1"/>
    <property type="match status" value="1"/>
</dbReference>
<dbReference type="GO" id="GO:0005737">
    <property type="term" value="C:cytoplasm"/>
    <property type="evidence" value="ECO:0007669"/>
    <property type="project" value="TreeGrafter"/>
</dbReference>
<feature type="non-terminal residue" evidence="2">
    <location>
        <position position="1"/>
    </location>
</feature>
<comment type="caution">
    <text evidence="2">The sequence shown here is derived from an EMBL/GenBank/DDBJ whole genome shotgun (WGS) entry which is preliminary data.</text>
</comment>
<feature type="non-terminal residue" evidence="2">
    <location>
        <position position="198"/>
    </location>
</feature>